<keyword evidence="3" id="KW-0998">Cell outer membrane</keyword>
<organism evidence="5 6">
    <name type="scientific">Plebeiibacterium marinum</name>
    <dbReference type="NCBI Taxonomy" id="2992111"/>
    <lineage>
        <taxon>Bacteria</taxon>
        <taxon>Pseudomonadati</taxon>
        <taxon>Bacteroidota</taxon>
        <taxon>Bacteroidia</taxon>
        <taxon>Marinilabiliales</taxon>
        <taxon>Marinilabiliaceae</taxon>
        <taxon>Plebeiibacterium</taxon>
    </lineage>
</organism>
<dbReference type="InterPro" id="IPR036942">
    <property type="entry name" value="Beta-barrel_TonB_sf"/>
</dbReference>
<proteinExistence type="predicted"/>
<dbReference type="GO" id="GO:0009279">
    <property type="term" value="C:cell outer membrane"/>
    <property type="evidence" value="ECO:0007669"/>
    <property type="project" value="UniProtKB-SubCell"/>
</dbReference>
<sequence>MKKNLIIVLGIVFATLISAPSFGQEENDSIKVKKFSSKEEGNRNVMLNAESNTGPREVNIGLPYRGDIVILENDVPVVAYFWPTIPTYAWRMSNSFGAMGLLSFSEGALTWGKVGFAVKSEDRGASRKFRGYASVFTDNFGSSKFDVTLTGPLGKKGWGYMLNAYQHNNKTNGTNYQFTSWGSKTSQLKALIEKKYSKGSVRLMYKMVDSKSVFNNNAPLMYLGDGETEALDNFDPGTDSYIVGSGIVPYTDPRTGEVGYADLGSDKFRHSESHNLYLSGNHKFKNGMKLTYSTMFQKMNTPIGLTYPISANIYNKQSILGQTTTAYYLGSNREYEGEYAQLVTNQLIPQSDITTWMTRAELTKKANGHALRLGLTNQYNKREYESLGGLYVISVEPNPSVLYVQGSYYGYPFDLTSSENGLLAGAGGYGGLTDDSFNKTALYVSDDFSPAPWLDLGLGGRIERLSKKDRHYTAVSGNEVVTAGGYVDGELNDWNYVGLGNAVVKLTKNFGLLGSFTYNSWMDTYWDYAYKDENNVPVAAPGEPYPRTTESKSYRQDVIYYDGGIFLNLGEKLNIVSKLTHIEKNGIYDSGSLITYKKDPTQKQDVGPLFYGLSTTGWSTDIVSSPFKNFNIHFLLTLQSPEYKDYAFTTRFSDPTSGEEDVESYDYNGKIYPGLSKVLMEIDPSYSFMKRKMKAWFSLRYFGKQYGNRTNAFEYNGWWENFGGLDYTMSRNVAIKLQVVNFLNQRGIKGEVQGAAQTTKEEVAQNYVGHPIVASALRPRTFELTVNFKF</sequence>
<evidence type="ECO:0000256" key="2">
    <source>
        <dbReference type="ARBA" id="ARBA00023136"/>
    </source>
</evidence>
<name>A0AAE3MGR3_9BACT</name>
<keyword evidence="4" id="KW-0732">Signal</keyword>
<evidence type="ECO:0000256" key="1">
    <source>
        <dbReference type="ARBA" id="ARBA00004442"/>
    </source>
</evidence>
<feature type="chain" id="PRO_5042256034" description="TonB-dependent receptor" evidence="4">
    <location>
        <begin position="24"/>
        <end position="790"/>
    </location>
</feature>
<comment type="subcellular location">
    <subcellularLocation>
        <location evidence="1">Cell outer membrane</location>
    </subcellularLocation>
</comment>
<dbReference type="SUPFAM" id="SSF56935">
    <property type="entry name" value="Porins"/>
    <property type="match status" value="1"/>
</dbReference>
<evidence type="ECO:0008006" key="7">
    <source>
        <dbReference type="Google" id="ProtNLM"/>
    </source>
</evidence>
<protein>
    <recommendedName>
        <fullName evidence="7">TonB-dependent receptor</fullName>
    </recommendedName>
</protein>
<dbReference type="EMBL" id="JAPDPI010000044">
    <property type="protein sequence ID" value="MCW3807357.1"/>
    <property type="molecule type" value="Genomic_DNA"/>
</dbReference>
<dbReference type="RefSeq" id="WP_301201687.1">
    <property type="nucleotide sequence ID" value="NZ_JAPDPI010000044.1"/>
</dbReference>
<gene>
    <name evidence="5" type="ORF">OM074_17095</name>
</gene>
<reference evidence="5" key="1">
    <citation type="submission" date="2022-10" db="EMBL/GenBank/DDBJ databases">
        <authorList>
            <person name="Yu W.X."/>
        </authorList>
    </citation>
    <scope>NUCLEOTIDE SEQUENCE</scope>
    <source>
        <strain evidence="5">D04</strain>
    </source>
</reference>
<dbReference type="Proteomes" id="UP001207408">
    <property type="component" value="Unassembled WGS sequence"/>
</dbReference>
<keyword evidence="6" id="KW-1185">Reference proteome</keyword>
<accession>A0AAE3MGR3</accession>
<evidence type="ECO:0000256" key="4">
    <source>
        <dbReference type="SAM" id="SignalP"/>
    </source>
</evidence>
<comment type="caution">
    <text evidence="5">The sequence shown here is derived from an EMBL/GenBank/DDBJ whole genome shotgun (WGS) entry which is preliminary data.</text>
</comment>
<dbReference type="Gene3D" id="2.40.170.20">
    <property type="entry name" value="TonB-dependent receptor, beta-barrel domain"/>
    <property type="match status" value="1"/>
</dbReference>
<keyword evidence="2" id="KW-0472">Membrane</keyword>
<evidence type="ECO:0000313" key="6">
    <source>
        <dbReference type="Proteomes" id="UP001207408"/>
    </source>
</evidence>
<evidence type="ECO:0000256" key="3">
    <source>
        <dbReference type="ARBA" id="ARBA00023237"/>
    </source>
</evidence>
<evidence type="ECO:0000313" key="5">
    <source>
        <dbReference type="EMBL" id="MCW3807357.1"/>
    </source>
</evidence>
<dbReference type="AlphaFoldDB" id="A0AAE3MGR3"/>
<feature type="signal peptide" evidence="4">
    <location>
        <begin position="1"/>
        <end position="23"/>
    </location>
</feature>